<dbReference type="NCBIfam" id="TIGR03300">
    <property type="entry name" value="assembly_YfgL"/>
    <property type="match status" value="1"/>
</dbReference>
<dbReference type="GO" id="GO:0043165">
    <property type="term" value="P:Gram-negative-bacterium-type cell outer membrane assembly"/>
    <property type="evidence" value="ECO:0007669"/>
    <property type="project" value="UniProtKB-UniRule"/>
</dbReference>
<organism evidence="7 8">
    <name type="scientific">Neiella marina</name>
    <dbReference type="NCBI Taxonomy" id="508461"/>
    <lineage>
        <taxon>Bacteria</taxon>
        <taxon>Pseudomonadati</taxon>
        <taxon>Pseudomonadota</taxon>
        <taxon>Gammaproteobacteria</taxon>
        <taxon>Alteromonadales</taxon>
        <taxon>Echinimonadaceae</taxon>
        <taxon>Neiella</taxon>
    </lineage>
</organism>
<comment type="subunit">
    <text evidence="4">Part of the Bam complex.</text>
</comment>
<keyword evidence="1 4" id="KW-0732">Signal</keyword>
<dbReference type="PROSITE" id="PS51257">
    <property type="entry name" value="PROKAR_LIPOPROTEIN"/>
    <property type="match status" value="1"/>
</dbReference>
<keyword evidence="4" id="KW-0564">Palmitate</keyword>
<dbReference type="HAMAP" id="MF_00923">
    <property type="entry name" value="OM_assembly_BamB"/>
    <property type="match status" value="1"/>
</dbReference>
<feature type="chain" id="PRO_5035346632" description="Outer membrane protein assembly factor BamB" evidence="5">
    <location>
        <begin position="23"/>
        <end position="397"/>
    </location>
</feature>
<comment type="similarity">
    <text evidence="4">Belongs to the BamB family.</text>
</comment>
<comment type="function">
    <text evidence="4">Part of the outer membrane protein assembly complex, which is involved in assembly and insertion of beta-barrel proteins into the outer membrane.</text>
</comment>
<evidence type="ECO:0000313" key="8">
    <source>
        <dbReference type="Proteomes" id="UP000619743"/>
    </source>
</evidence>
<dbReference type="EMBL" id="BMDX01000002">
    <property type="protein sequence ID" value="GGA65641.1"/>
    <property type="molecule type" value="Genomic_DNA"/>
</dbReference>
<dbReference type="InterPro" id="IPR015943">
    <property type="entry name" value="WD40/YVTN_repeat-like_dom_sf"/>
</dbReference>
<evidence type="ECO:0000313" key="7">
    <source>
        <dbReference type="EMBL" id="GGA65641.1"/>
    </source>
</evidence>
<proteinExistence type="inferred from homology"/>
<accession>A0A8J2U270</accession>
<evidence type="ECO:0000256" key="1">
    <source>
        <dbReference type="ARBA" id="ARBA00022729"/>
    </source>
</evidence>
<evidence type="ECO:0000256" key="2">
    <source>
        <dbReference type="ARBA" id="ARBA00023136"/>
    </source>
</evidence>
<evidence type="ECO:0000256" key="5">
    <source>
        <dbReference type="SAM" id="SignalP"/>
    </source>
</evidence>
<dbReference type="NCBIfam" id="NF008351">
    <property type="entry name" value="PRK11138.1"/>
    <property type="match status" value="1"/>
</dbReference>
<feature type="domain" description="Pyrrolo-quinoline quinone repeat" evidence="6">
    <location>
        <begin position="78"/>
        <end position="323"/>
    </location>
</feature>
<dbReference type="AlphaFoldDB" id="A0A8J2U270"/>
<gene>
    <name evidence="4 7" type="primary">bamB</name>
    <name evidence="7" type="ORF">GCM10011369_03880</name>
</gene>
<dbReference type="OrthoDB" id="5173551at2"/>
<name>A0A8J2U270_9GAMM</name>
<protein>
    <recommendedName>
        <fullName evidence="4">Outer membrane protein assembly factor BamB</fullName>
    </recommendedName>
</protein>
<feature type="signal peptide" evidence="5">
    <location>
        <begin position="1"/>
        <end position="22"/>
    </location>
</feature>
<dbReference type="PANTHER" id="PTHR34512">
    <property type="entry name" value="CELL SURFACE PROTEIN"/>
    <property type="match status" value="1"/>
</dbReference>
<evidence type="ECO:0000256" key="3">
    <source>
        <dbReference type="ARBA" id="ARBA00023237"/>
    </source>
</evidence>
<comment type="caution">
    <text evidence="7">The sequence shown here is derived from an EMBL/GenBank/DDBJ whole genome shotgun (WGS) entry which is preliminary data.</text>
</comment>
<comment type="subcellular location">
    <subcellularLocation>
        <location evidence="4">Cell outer membrane</location>
        <topology evidence="4">Lipid-anchor</topology>
    </subcellularLocation>
</comment>
<dbReference type="Pfam" id="PF13360">
    <property type="entry name" value="PQQ_2"/>
    <property type="match status" value="1"/>
</dbReference>
<dbReference type="SUPFAM" id="SSF50998">
    <property type="entry name" value="Quinoprotein alcohol dehydrogenase-like"/>
    <property type="match status" value="1"/>
</dbReference>
<keyword evidence="2 4" id="KW-0472">Membrane</keyword>
<dbReference type="PANTHER" id="PTHR34512:SF30">
    <property type="entry name" value="OUTER MEMBRANE PROTEIN ASSEMBLY FACTOR BAMB"/>
    <property type="match status" value="1"/>
</dbReference>
<dbReference type="Proteomes" id="UP000619743">
    <property type="component" value="Unassembled WGS sequence"/>
</dbReference>
<reference evidence="8" key="1">
    <citation type="journal article" date="2019" name="Int. J. Syst. Evol. Microbiol.">
        <title>The Global Catalogue of Microorganisms (GCM) 10K type strain sequencing project: providing services to taxonomists for standard genome sequencing and annotation.</title>
        <authorList>
            <consortium name="The Broad Institute Genomics Platform"/>
            <consortium name="The Broad Institute Genome Sequencing Center for Infectious Disease"/>
            <person name="Wu L."/>
            <person name="Ma J."/>
        </authorList>
    </citation>
    <scope>NUCLEOTIDE SEQUENCE [LARGE SCALE GENOMIC DNA]</scope>
    <source>
        <strain evidence="8">CGMCC 1.10130</strain>
    </source>
</reference>
<dbReference type="InterPro" id="IPR018391">
    <property type="entry name" value="PQQ_b-propeller_rpt"/>
</dbReference>
<dbReference type="SMART" id="SM00564">
    <property type="entry name" value="PQQ"/>
    <property type="match status" value="7"/>
</dbReference>
<dbReference type="InterPro" id="IPR017687">
    <property type="entry name" value="BamB"/>
</dbReference>
<dbReference type="InterPro" id="IPR002372">
    <property type="entry name" value="PQQ_rpt_dom"/>
</dbReference>
<dbReference type="Gene3D" id="2.130.10.10">
    <property type="entry name" value="YVTN repeat-like/Quinoprotein amine dehydrogenase"/>
    <property type="match status" value="1"/>
</dbReference>
<dbReference type="GO" id="GO:0051205">
    <property type="term" value="P:protein insertion into membrane"/>
    <property type="evidence" value="ECO:0007669"/>
    <property type="project" value="UniProtKB-UniRule"/>
</dbReference>
<evidence type="ECO:0000259" key="6">
    <source>
        <dbReference type="Pfam" id="PF13360"/>
    </source>
</evidence>
<dbReference type="RefSeq" id="WP_087504618.1">
    <property type="nucleotide sequence ID" value="NZ_BMDX01000002.1"/>
</dbReference>
<dbReference type="InterPro" id="IPR011047">
    <property type="entry name" value="Quinoprotein_ADH-like_sf"/>
</dbReference>
<sequence length="397" mass="43159">MTNWFRPLAVVALATFTLSACSLFGDDEEQIIVAELVDFEPQFEGEELWSASVGDGVGDHASRLRPAVGYDKVFAASRDGVVKALDQATGDTVWEVHVGERDTDRWFGGYRSAMVSGAVTVAYKKVFLGTERGFVIGLDAETGEEAWRVAVAGEVLAPPAVANGIVVANTLSGKIFGIDAESGEELWSFEGAVPPLTLRGSGTPAIDNGAVFAGTSDGKLTAIFLERGFQIWEEQVTLPVGTNDLERMVDVDADVLTGGDTVYAVAYNGDLVAAEMRSGRERWKRPYSSYQGMVMDGFQIYLSSSSSYVFAIDRRDATELWANRELENRQITTPAFVSRYVIVGDFEGYLHWLDANTGQFMARMHIDSDGLYATPVIDGDVAYLQTRGGDVYAIKTP</sequence>
<keyword evidence="8" id="KW-1185">Reference proteome</keyword>
<keyword evidence="3 4" id="KW-0998">Cell outer membrane</keyword>
<dbReference type="GO" id="GO:0009279">
    <property type="term" value="C:cell outer membrane"/>
    <property type="evidence" value="ECO:0007669"/>
    <property type="project" value="UniProtKB-SubCell"/>
</dbReference>
<keyword evidence="4" id="KW-0449">Lipoprotein</keyword>
<evidence type="ECO:0000256" key="4">
    <source>
        <dbReference type="HAMAP-Rule" id="MF_00923"/>
    </source>
</evidence>